<dbReference type="HOGENOM" id="CLU_1031933_0_0_1"/>
<name>A0A072VMM0_MEDTR</name>
<dbReference type="AlphaFoldDB" id="A0A072VMM0"/>
<accession>A0A072VMM0</accession>
<reference evidence="1 3" key="2">
    <citation type="journal article" date="2014" name="BMC Genomics">
        <title>An improved genome release (version Mt4.0) for the model legume Medicago truncatula.</title>
        <authorList>
            <person name="Tang H."/>
            <person name="Krishnakumar V."/>
            <person name="Bidwell S."/>
            <person name="Rosen B."/>
            <person name="Chan A."/>
            <person name="Zhou S."/>
            <person name="Gentzbittel L."/>
            <person name="Childs K.L."/>
            <person name="Yandell M."/>
            <person name="Gundlach H."/>
            <person name="Mayer K.F."/>
            <person name="Schwartz D.C."/>
            <person name="Town C.D."/>
        </authorList>
    </citation>
    <scope>GENOME REANNOTATION</scope>
    <source>
        <strain evidence="1">A17</strain>
        <strain evidence="2 3">cv. Jemalong A17</strain>
    </source>
</reference>
<evidence type="ECO:0000313" key="2">
    <source>
        <dbReference type="EnsemblPlants" id="KEH42688"/>
    </source>
</evidence>
<evidence type="ECO:0000313" key="1">
    <source>
        <dbReference type="EMBL" id="KEH42688.1"/>
    </source>
</evidence>
<dbReference type="EMBL" id="CM001217">
    <property type="protein sequence ID" value="KEH42688.1"/>
    <property type="molecule type" value="Genomic_DNA"/>
</dbReference>
<keyword evidence="3" id="KW-1185">Reference proteome</keyword>
<sequence length="270" mass="30665">MGRGKDTVFWTDEWVGAVTLKRGFDLIYSLSLCKEARVSYVRRKVENTWVWDLHWSRALYSWDGDMLNTMLEELEEVMQNRIPSEDNLCRRGIIGREELHCIGGCGEIDFQPLIFCLPDCLKSLVQNCAMAWCTGGVSQYEYHPLYYIYRAGSHNKRCSSGTGSHLVRDVKLLSWSWQRLESSKFKYDLKVLVEPSSMLRGIRGCLFSLNMCFVGSGFGSGGWLPAMFLPSVCSDSIAAFCYFWSVLRGCGGDCCGDYNAMLRFVIIGLC</sequence>
<evidence type="ECO:0000313" key="3">
    <source>
        <dbReference type="Proteomes" id="UP000002051"/>
    </source>
</evidence>
<dbReference type="Proteomes" id="UP000002051">
    <property type="component" value="Unassembled WGS sequence"/>
</dbReference>
<proteinExistence type="predicted"/>
<protein>
    <submittedName>
        <fullName evidence="1 2">Uncharacterized protein</fullName>
    </submittedName>
</protein>
<reference evidence="1 3" key="1">
    <citation type="journal article" date="2011" name="Nature">
        <title>The Medicago genome provides insight into the evolution of rhizobial symbioses.</title>
        <authorList>
            <person name="Young N.D."/>
            <person name="Debelle F."/>
            <person name="Oldroyd G.E."/>
            <person name="Geurts R."/>
            <person name="Cannon S.B."/>
            <person name="Udvardi M.K."/>
            <person name="Benedito V.A."/>
            <person name="Mayer K.F."/>
            <person name="Gouzy J."/>
            <person name="Schoof H."/>
            <person name="Van de Peer Y."/>
            <person name="Proost S."/>
            <person name="Cook D.R."/>
            <person name="Meyers B.C."/>
            <person name="Spannagl M."/>
            <person name="Cheung F."/>
            <person name="De Mita S."/>
            <person name="Krishnakumar V."/>
            <person name="Gundlach H."/>
            <person name="Zhou S."/>
            <person name="Mudge J."/>
            <person name="Bharti A.K."/>
            <person name="Murray J.D."/>
            <person name="Naoumkina M.A."/>
            <person name="Rosen B."/>
            <person name="Silverstein K.A."/>
            <person name="Tang H."/>
            <person name="Rombauts S."/>
            <person name="Zhao P.X."/>
            <person name="Zhou P."/>
            <person name="Barbe V."/>
            <person name="Bardou P."/>
            <person name="Bechner M."/>
            <person name="Bellec A."/>
            <person name="Berger A."/>
            <person name="Berges H."/>
            <person name="Bidwell S."/>
            <person name="Bisseling T."/>
            <person name="Choisne N."/>
            <person name="Couloux A."/>
            <person name="Denny R."/>
            <person name="Deshpande S."/>
            <person name="Dai X."/>
            <person name="Doyle J.J."/>
            <person name="Dudez A.M."/>
            <person name="Farmer A.D."/>
            <person name="Fouteau S."/>
            <person name="Franken C."/>
            <person name="Gibelin C."/>
            <person name="Gish J."/>
            <person name="Goldstein S."/>
            <person name="Gonzalez A.J."/>
            <person name="Green P.J."/>
            <person name="Hallab A."/>
            <person name="Hartog M."/>
            <person name="Hua A."/>
            <person name="Humphray S.J."/>
            <person name="Jeong D.H."/>
            <person name="Jing Y."/>
            <person name="Jocker A."/>
            <person name="Kenton S.M."/>
            <person name="Kim D.J."/>
            <person name="Klee K."/>
            <person name="Lai H."/>
            <person name="Lang C."/>
            <person name="Lin S."/>
            <person name="Macmil S.L."/>
            <person name="Magdelenat G."/>
            <person name="Matthews L."/>
            <person name="McCorrison J."/>
            <person name="Monaghan E.L."/>
            <person name="Mun J.H."/>
            <person name="Najar F.Z."/>
            <person name="Nicholson C."/>
            <person name="Noirot C."/>
            <person name="O'Bleness M."/>
            <person name="Paule C.R."/>
            <person name="Poulain J."/>
            <person name="Prion F."/>
            <person name="Qin B."/>
            <person name="Qu C."/>
            <person name="Retzel E.F."/>
            <person name="Riddle C."/>
            <person name="Sallet E."/>
            <person name="Samain S."/>
            <person name="Samson N."/>
            <person name="Sanders I."/>
            <person name="Saurat O."/>
            <person name="Scarpelli C."/>
            <person name="Schiex T."/>
            <person name="Segurens B."/>
            <person name="Severin A.J."/>
            <person name="Sherrier D.J."/>
            <person name="Shi R."/>
            <person name="Sims S."/>
            <person name="Singer S.R."/>
            <person name="Sinharoy S."/>
            <person name="Sterck L."/>
            <person name="Viollet A."/>
            <person name="Wang B.B."/>
            <person name="Wang K."/>
            <person name="Wang M."/>
            <person name="Wang X."/>
            <person name="Warfsmann J."/>
            <person name="Weissenbach J."/>
            <person name="White D.D."/>
            <person name="White J.D."/>
            <person name="Wiley G.B."/>
            <person name="Wincker P."/>
            <person name="Xing Y."/>
            <person name="Yang L."/>
            <person name="Yao Z."/>
            <person name="Ying F."/>
            <person name="Zhai J."/>
            <person name="Zhou L."/>
            <person name="Zuber A."/>
            <person name="Denarie J."/>
            <person name="Dixon R.A."/>
            <person name="May G.D."/>
            <person name="Schwartz D.C."/>
            <person name="Rogers J."/>
            <person name="Quetier F."/>
            <person name="Town C.D."/>
            <person name="Roe B.A."/>
        </authorList>
    </citation>
    <scope>NUCLEOTIDE SEQUENCE [LARGE SCALE GENOMIC DNA]</scope>
    <source>
        <strain evidence="1">A17</strain>
        <strain evidence="2 3">cv. Jemalong A17</strain>
    </source>
</reference>
<organism evidence="1 3">
    <name type="scientific">Medicago truncatula</name>
    <name type="common">Barrel medic</name>
    <name type="synonym">Medicago tribuloides</name>
    <dbReference type="NCBI Taxonomy" id="3880"/>
    <lineage>
        <taxon>Eukaryota</taxon>
        <taxon>Viridiplantae</taxon>
        <taxon>Streptophyta</taxon>
        <taxon>Embryophyta</taxon>
        <taxon>Tracheophyta</taxon>
        <taxon>Spermatophyta</taxon>
        <taxon>Magnoliopsida</taxon>
        <taxon>eudicotyledons</taxon>
        <taxon>Gunneridae</taxon>
        <taxon>Pentapetalae</taxon>
        <taxon>rosids</taxon>
        <taxon>fabids</taxon>
        <taxon>Fabales</taxon>
        <taxon>Fabaceae</taxon>
        <taxon>Papilionoideae</taxon>
        <taxon>50 kb inversion clade</taxon>
        <taxon>NPAAA clade</taxon>
        <taxon>Hologalegina</taxon>
        <taxon>IRL clade</taxon>
        <taxon>Trifolieae</taxon>
        <taxon>Medicago</taxon>
    </lineage>
</organism>
<dbReference type="EnsemblPlants" id="KEH42688">
    <property type="protein sequence ID" value="KEH42688"/>
    <property type="gene ID" value="MTR_1g073730"/>
</dbReference>
<gene>
    <name evidence="1" type="ordered locus">MTR_1g073730</name>
</gene>
<reference evidence="2" key="3">
    <citation type="submission" date="2015-04" db="UniProtKB">
        <authorList>
            <consortium name="EnsemblPlants"/>
        </authorList>
    </citation>
    <scope>IDENTIFICATION</scope>
    <source>
        <strain evidence="2">cv. Jemalong A17</strain>
    </source>
</reference>